<gene>
    <name evidence="3" type="primary">P4HTM</name>
    <name evidence="3" type="ORF">AWC38_SpisGene3821</name>
</gene>
<evidence type="ECO:0000313" key="3">
    <source>
        <dbReference type="EMBL" id="PFX31381.1"/>
    </source>
</evidence>
<name>A0A2B4SNB5_STYPI</name>
<keyword evidence="2" id="KW-0732">Signal</keyword>
<keyword evidence="3" id="KW-0812">Transmembrane</keyword>
<feature type="compositionally biased region" description="Basic and acidic residues" evidence="1">
    <location>
        <begin position="125"/>
        <end position="138"/>
    </location>
</feature>
<dbReference type="EMBL" id="LSMT01000036">
    <property type="protein sequence ID" value="PFX31381.1"/>
    <property type="molecule type" value="Genomic_DNA"/>
</dbReference>
<feature type="region of interest" description="Disordered" evidence="1">
    <location>
        <begin position="122"/>
        <end position="185"/>
    </location>
</feature>
<sequence>MREEVILIVVSSLAWVHCHLYTDTIGDAGSAQHCKDDTCVTDERPCFIPRENGILTRLDGVRVGHKQEVDLGKEGKKVLITLALKPLLFEIPNFLSEEECDHIISLADEKELVKSVAKGGLTESDTWKHDPNRNKSHCDDDDDGDNDDDGDDGGDGDDDDNDDDDDDNDDNDNVDKVPSKKKPIELQCLEKRRAREDCMRIGILIKMEK</sequence>
<comment type="caution">
    <text evidence="3">The sequence shown here is derived from an EMBL/GenBank/DDBJ whole genome shotgun (WGS) entry which is preliminary data.</text>
</comment>
<accession>A0A2B4SNB5</accession>
<evidence type="ECO:0000256" key="2">
    <source>
        <dbReference type="SAM" id="SignalP"/>
    </source>
</evidence>
<dbReference type="Proteomes" id="UP000225706">
    <property type="component" value="Unassembled WGS sequence"/>
</dbReference>
<reference evidence="4" key="1">
    <citation type="journal article" date="2017" name="bioRxiv">
        <title>Comparative analysis of the genomes of Stylophora pistillata and Acropora digitifera provides evidence for extensive differences between species of corals.</title>
        <authorList>
            <person name="Voolstra C.R."/>
            <person name="Li Y."/>
            <person name="Liew Y.J."/>
            <person name="Baumgarten S."/>
            <person name="Zoccola D."/>
            <person name="Flot J.-F."/>
            <person name="Tambutte S."/>
            <person name="Allemand D."/>
            <person name="Aranda M."/>
        </authorList>
    </citation>
    <scope>NUCLEOTIDE SEQUENCE [LARGE SCALE GENOMIC DNA]</scope>
</reference>
<dbReference type="Gene3D" id="2.60.120.620">
    <property type="entry name" value="q2cbj1_9rhob like domain"/>
    <property type="match status" value="1"/>
</dbReference>
<keyword evidence="4" id="KW-1185">Reference proteome</keyword>
<feature type="signal peptide" evidence="2">
    <location>
        <begin position="1"/>
        <end position="18"/>
    </location>
</feature>
<feature type="chain" id="PRO_5012270523" evidence="2">
    <location>
        <begin position="19"/>
        <end position="209"/>
    </location>
</feature>
<feature type="compositionally biased region" description="Basic and acidic residues" evidence="1">
    <location>
        <begin position="173"/>
        <end position="185"/>
    </location>
</feature>
<keyword evidence="3" id="KW-0472">Membrane</keyword>
<dbReference type="AlphaFoldDB" id="A0A2B4SNB5"/>
<feature type="compositionally biased region" description="Acidic residues" evidence="1">
    <location>
        <begin position="139"/>
        <end position="172"/>
    </location>
</feature>
<protein>
    <submittedName>
        <fullName evidence="3">Transmembrane prolyl 4-hydroxylase</fullName>
    </submittedName>
</protein>
<evidence type="ECO:0000256" key="1">
    <source>
        <dbReference type="SAM" id="MobiDB-lite"/>
    </source>
</evidence>
<organism evidence="3 4">
    <name type="scientific">Stylophora pistillata</name>
    <name type="common">Smooth cauliflower coral</name>
    <dbReference type="NCBI Taxonomy" id="50429"/>
    <lineage>
        <taxon>Eukaryota</taxon>
        <taxon>Metazoa</taxon>
        <taxon>Cnidaria</taxon>
        <taxon>Anthozoa</taxon>
        <taxon>Hexacorallia</taxon>
        <taxon>Scleractinia</taxon>
        <taxon>Astrocoeniina</taxon>
        <taxon>Pocilloporidae</taxon>
        <taxon>Stylophora</taxon>
    </lineage>
</organism>
<dbReference type="OrthoDB" id="420380at2759"/>
<proteinExistence type="predicted"/>
<evidence type="ECO:0000313" key="4">
    <source>
        <dbReference type="Proteomes" id="UP000225706"/>
    </source>
</evidence>